<feature type="compositionally biased region" description="Low complexity" evidence="1">
    <location>
        <begin position="99"/>
        <end position="119"/>
    </location>
</feature>
<dbReference type="EMBL" id="JBBNAF010000003">
    <property type="protein sequence ID" value="KAK9160577.1"/>
    <property type="molecule type" value="Genomic_DNA"/>
</dbReference>
<accession>A0AAP0KZ84</accession>
<organism evidence="2 3">
    <name type="scientific">Stephania yunnanensis</name>
    <dbReference type="NCBI Taxonomy" id="152371"/>
    <lineage>
        <taxon>Eukaryota</taxon>
        <taxon>Viridiplantae</taxon>
        <taxon>Streptophyta</taxon>
        <taxon>Embryophyta</taxon>
        <taxon>Tracheophyta</taxon>
        <taxon>Spermatophyta</taxon>
        <taxon>Magnoliopsida</taxon>
        <taxon>Ranunculales</taxon>
        <taxon>Menispermaceae</taxon>
        <taxon>Menispermoideae</taxon>
        <taxon>Cissampelideae</taxon>
        <taxon>Stephania</taxon>
    </lineage>
</organism>
<comment type="caution">
    <text evidence="2">The sequence shown here is derived from an EMBL/GenBank/DDBJ whole genome shotgun (WGS) entry which is preliminary data.</text>
</comment>
<keyword evidence="3" id="KW-1185">Reference proteome</keyword>
<name>A0AAP0KZ84_9MAGN</name>
<protein>
    <submittedName>
        <fullName evidence="2">Uncharacterized protein</fullName>
    </submittedName>
</protein>
<evidence type="ECO:0000313" key="3">
    <source>
        <dbReference type="Proteomes" id="UP001420932"/>
    </source>
</evidence>
<feature type="compositionally biased region" description="Polar residues" evidence="1">
    <location>
        <begin position="139"/>
        <end position="157"/>
    </location>
</feature>
<evidence type="ECO:0000256" key="1">
    <source>
        <dbReference type="SAM" id="MobiDB-lite"/>
    </source>
</evidence>
<gene>
    <name evidence="2" type="ORF">Syun_006918</name>
</gene>
<feature type="region of interest" description="Disordered" evidence="1">
    <location>
        <begin position="99"/>
        <end position="174"/>
    </location>
</feature>
<dbReference type="Proteomes" id="UP001420932">
    <property type="component" value="Unassembled WGS sequence"/>
</dbReference>
<sequence>MPSQREISLDQSETATSTSEVPFKLSLCGRTEVFDLQFAHSLRVSALSSLPLLTLSALSSLSLLTLSASSLSSLPPLTLSALSSLPLLTLSAISSPAAHSLRPHPCSSPRLHPCSSLPSLSPPAPPRTAAAEYAEPSPNVETKSNKTQSLHTRNSAYNGGERRRGMKKNLNNRENVGSREYDSLKRTVVGWWRASVLNDKYFGDFRQQFWVPLPIIITLMVGTRFKGFVTLNNSDTLGCQILWFITFRDKVVTLIQLDIVDNAPTLNSLMDGVRTCTSLKTSQLTSRTQRRVSGVRIHGVGRPDYPRNIVRCVSKYVESCRAFLNKKEFKSSNEICDDGVSVKLKEQMRDWWVEA</sequence>
<dbReference type="AlphaFoldDB" id="A0AAP0KZ84"/>
<reference evidence="2 3" key="1">
    <citation type="submission" date="2024-01" db="EMBL/GenBank/DDBJ databases">
        <title>Genome assemblies of Stephania.</title>
        <authorList>
            <person name="Yang L."/>
        </authorList>
    </citation>
    <scope>NUCLEOTIDE SEQUENCE [LARGE SCALE GENOMIC DNA]</scope>
    <source>
        <strain evidence="2">YNDBR</strain>
        <tissue evidence="2">Leaf</tissue>
    </source>
</reference>
<proteinExistence type="predicted"/>
<evidence type="ECO:0000313" key="2">
    <source>
        <dbReference type="EMBL" id="KAK9160577.1"/>
    </source>
</evidence>